<dbReference type="EMBL" id="RSCD01000001">
    <property type="protein sequence ID" value="RSH95170.1"/>
    <property type="molecule type" value="Genomic_DNA"/>
</dbReference>
<dbReference type="EC" id="3.1.1.5" evidence="2 9"/>
<dbReference type="GO" id="GO:0005829">
    <property type="term" value="C:cytosol"/>
    <property type="evidence" value="ECO:0007669"/>
    <property type="project" value="TreeGrafter"/>
</dbReference>
<feature type="compositionally biased region" description="Basic and acidic residues" evidence="10">
    <location>
        <begin position="53"/>
        <end position="67"/>
    </location>
</feature>
<dbReference type="Pfam" id="PF06772">
    <property type="entry name" value="LtrA"/>
    <property type="match status" value="1"/>
</dbReference>
<gene>
    <name evidence="13" type="primary">PLB1_1</name>
    <name evidence="13" type="ORF">EHS25_000256</name>
</gene>
<feature type="transmembrane region" description="Helical" evidence="11">
    <location>
        <begin position="375"/>
        <end position="394"/>
    </location>
</feature>
<evidence type="ECO:0000256" key="10">
    <source>
        <dbReference type="SAM" id="MobiDB-lite"/>
    </source>
</evidence>
<keyword evidence="11" id="KW-0812">Transmembrane</keyword>
<protein>
    <recommendedName>
        <fullName evidence="2 9">Lysophospholipase</fullName>
        <ecNumber evidence="2 9">3.1.1.5</ecNumber>
    </recommendedName>
</protein>
<feature type="transmembrane region" description="Helical" evidence="11">
    <location>
        <begin position="406"/>
        <end position="423"/>
    </location>
</feature>
<feature type="compositionally biased region" description="Low complexity" evidence="10">
    <location>
        <begin position="68"/>
        <end position="80"/>
    </location>
</feature>
<dbReference type="Proteomes" id="UP000279259">
    <property type="component" value="Unassembled WGS sequence"/>
</dbReference>
<feature type="transmembrane region" description="Helical" evidence="11">
    <location>
        <begin position="636"/>
        <end position="658"/>
    </location>
</feature>
<dbReference type="Pfam" id="PF01735">
    <property type="entry name" value="PLA2_B"/>
    <property type="match status" value="1"/>
</dbReference>
<dbReference type="SMART" id="SM00022">
    <property type="entry name" value="PLAc"/>
    <property type="match status" value="1"/>
</dbReference>
<keyword evidence="3" id="KW-0732">Signal</keyword>
<evidence type="ECO:0000256" key="2">
    <source>
        <dbReference type="ARBA" id="ARBA00013274"/>
    </source>
</evidence>
<evidence type="ECO:0000256" key="7">
    <source>
        <dbReference type="ARBA" id="ARBA00023180"/>
    </source>
</evidence>
<dbReference type="GO" id="GO:0004623">
    <property type="term" value="F:phospholipase A2 activity"/>
    <property type="evidence" value="ECO:0007669"/>
    <property type="project" value="TreeGrafter"/>
</dbReference>
<dbReference type="SUPFAM" id="SSF52151">
    <property type="entry name" value="FabD/lysophospholipase-like"/>
    <property type="match status" value="1"/>
</dbReference>
<feature type="transmembrane region" description="Helical" evidence="11">
    <location>
        <begin position="188"/>
        <end position="205"/>
    </location>
</feature>
<dbReference type="GO" id="GO:0004622">
    <property type="term" value="F:phosphatidylcholine lysophospholipase activity"/>
    <property type="evidence" value="ECO:0007669"/>
    <property type="project" value="UniProtKB-EC"/>
</dbReference>
<feature type="compositionally biased region" description="Low complexity" evidence="10">
    <location>
        <begin position="1363"/>
        <end position="1381"/>
    </location>
</feature>
<feature type="region of interest" description="Disordered" evidence="10">
    <location>
        <begin position="1"/>
        <end position="122"/>
    </location>
</feature>
<dbReference type="PANTHER" id="PTHR10728">
    <property type="entry name" value="CYTOSOLIC PHOSPHOLIPASE A2"/>
    <property type="match status" value="1"/>
</dbReference>
<feature type="transmembrane region" description="Helical" evidence="11">
    <location>
        <begin position="305"/>
        <end position="325"/>
    </location>
</feature>
<evidence type="ECO:0000256" key="1">
    <source>
        <dbReference type="ARBA" id="ARBA00008780"/>
    </source>
</evidence>
<keyword evidence="7" id="KW-0325">Glycoprotein</keyword>
<accession>A0A427YVL7</accession>
<evidence type="ECO:0000259" key="12">
    <source>
        <dbReference type="PROSITE" id="PS51210"/>
    </source>
</evidence>
<dbReference type="PROSITE" id="PS51210">
    <property type="entry name" value="PLA2C"/>
    <property type="match status" value="1"/>
</dbReference>
<name>A0A427YVL7_9TREE</name>
<evidence type="ECO:0000256" key="6">
    <source>
        <dbReference type="ARBA" id="ARBA00023098"/>
    </source>
</evidence>
<proteinExistence type="inferred from homology"/>
<keyword evidence="6 8" id="KW-0443">Lipid metabolism</keyword>
<feature type="transmembrane region" description="Helical" evidence="11">
    <location>
        <begin position="226"/>
        <end position="244"/>
    </location>
</feature>
<evidence type="ECO:0000256" key="5">
    <source>
        <dbReference type="ARBA" id="ARBA00022963"/>
    </source>
</evidence>
<evidence type="ECO:0000256" key="11">
    <source>
        <dbReference type="SAM" id="Phobius"/>
    </source>
</evidence>
<evidence type="ECO:0000256" key="8">
    <source>
        <dbReference type="PROSITE-ProRule" id="PRU00555"/>
    </source>
</evidence>
<feature type="transmembrane region" description="Helical" evidence="11">
    <location>
        <begin position="610"/>
        <end position="630"/>
    </location>
</feature>
<dbReference type="STRING" id="1890683.A0A427YVL7"/>
<evidence type="ECO:0000256" key="9">
    <source>
        <dbReference type="RuleBase" id="RU362103"/>
    </source>
</evidence>
<dbReference type="InterPro" id="IPR010640">
    <property type="entry name" value="Low_temperature_requirement_A"/>
</dbReference>
<sequence length="1416" mass="151529">MSDEVNALGTPEDGSVGILTSPEGVENSGTGTAGLGGRRLSFAPKPSSSTITELRRTQTGRTDRTDSARSSPPSSSSTTAQPLILPDPGQSDTAKVKAEQSDPRPSLAGTKRRFSYGLHHSSGPTKMGKTTFLHSPLHRNDCEGTREMDARWVSPEAEATEWLSLFYDLVVVAVLTVFSSTHELSSPSSIPVFLSYFVILFWMWSSQTHYDIRYQSEDVYHRCLKILQIACLVYIGAASGNWNPGDIQDPDTLGVTGGYAADRVGALHSFLTVTIAFAASRAILAFQYALAAWMGRQAGRATGGLLVEMIGLIMSMALVIVAAALPATSSSLVGAKIGLFYSSIIVEIIAEWVLLHRKLHRLVPTVKVAERYGAFTLIILGEGFISLIKAFSKAISGLSTNNTETYGQVVVAIVIISMLFLFFKEPAPGAIMGTYPLPAPFRPAPTPGSYGLPVHASQNYVVTLTYVHGMDIVVDTYNSTMNATLNSQPISSVDQSNIRQYLDKLDLVPGFEQALGSVTGLVNMLNGGQNPPYDPEIVAWQYFGQVIVATTESYGVTVSTEMSDNLKHLYGIDATYTTNTTVHDASLEEAQSIVVELVEEPVNEAMSGTLWLFPTAGGVLILCAARSMLWRPYHGLAHRIVHGTQYVGGLILALLGLLDIGGKTLHLPKEDSLEGTNPFYHLVASSWALGVVGISYSLIYFVPIIALIPQASSLKHSLPTNNVSPRPDASVLIVRSEMPSKDATAMIFRGLLFLWSAVLVSANTDVSARSKLVADLAGRAQEGRSGSQTPRQIFNRDGTFAPYSVPCPSGVTWVRPANGLGTGEQNYLSQRQTYLTQAINAQTAAHGIPTPPRTPIIGFALSGGGYRAMMVGSGGVMATMNQSSEAAASGIGGWFEGVSYQAGLSGGSWATGSFVANGGILPTDLVNQVWNLQSNLIYPSEDQVAFYTDLVSEVNAKAATGFPIQITDYWGLALGDHLLPTQYRLNTSPNFTFAEVLSNVSAVTNASLPYPIIIAAEREPNEIVIAENATVWELTPYEFGSWAFGSQTKVPGAFTPIEYLGSGVNNGQSNGSCWKGFDQLSAETHTSFVMGTSSTLFNAGLLALNSTNNTSILINAINSVLSVIGEDQNDIALYPNSFANWTAQPNPISNLTYITLVDAGETNQNVPLEPLLVPYRNVDAIIAFDSSADTNFSWPDGTALRTTYERALVLAQNQNVSIRMPRVPSVNGFLNGGLNTRPTFFGCDSNGTTPIIVYIPNYPWSYYANTSTFQLEYDNATATQIVLNGMRTLTLNGTTSTWPKCLACALTDRAFGYTSANRTSECTDCFNTWCWDGTDNTTTPTTYAPVVGTAPAFLVQKNLTKPTGTAATGTSTSSTTSGSKSAGERRVWSGSGNGVWAGSVMAVAVGAMLGGGWVLL</sequence>
<dbReference type="PANTHER" id="PTHR10728:SF33">
    <property type="entry name" value="LYSOPHOSPHOLIPASE 1-RELATED"/>
    <property type="match status" value="1"/>
</dbReference>
<dbReference type="Gene3D" id="3.40.1090.10">
    <property type="entry name" value="Cytosolic phospholipase A2 catalytic domain"/>
    <property type="match status" value="1"/>
</dbReference>
<reference evidence="13 14" key="1">
    <citation type="submission" date="2018-11" db="EMBL/GenBank/DDBJ databases">
        <title>Genome sequence of Saitozyma podzolica DSM 27192.</title>
        <authorList>
            <person name="Aliyu H."/>
            <person name="Gorte O."/>
            <person name="Ochsenreither K."/>
        </authorList>
    </citation>
    <scope>NUCLEOTIDE SEQUENCE [LARGE SCALE GENOMIC DNA]</scope>
    <source>
        <strain evidence="13 14">DSM 27192</strain>
    </source>
</reference>
<keyword evidence="4 8" id="KW-0378">Hydrolase</keyword>
<comment type="catalytic activity">
    <reaction evidence="9">
        <text>a 1-acyl-sn-glycero-3-phosphocholine + H2O = sn-glycerol 3-phosphocholine + a fatty acid + H(+)</text>
        <dbReference type="Rhea" id="RHEA:15177"/>
        <dbReference type="ChEBI" id="CHEBI:15377"/>
        <dbReference type="ChEBI" id="CHEBI:15378"/>
        <dbReference type="ChEBI" id="CHEBI:16870"/>
        <dbReference type="ChEBI" id="CHEBI:28868"/>
        <dbReference type="ChEBI" id="CHEBI:58168"/>
        <dbReference type="EC" id="3.1.1.5"/>
    </reaction>
</comment>
<keyword evidence="14" id="KW-1185">Reference proteome</keyword>
<dbReference type="OrthoDB" id="3243926at2759"/>
<evidence type="ECO:0000313" key="13">
    <source>
        <dbReference type="EMBL" id="RSH95170.1"/>
    </source>
</evidence>
<evidence type="ECO:0000313" key="14">
    <source>
        <dbReference type="Proteomes" id="UP000279259"/>
    </source>
</evidence>
<comment type="similarity">
    <text evidence="1 9">Belongs to the lysophospholipase family.</text>
</comment>
<comment type="caution">
    <text evidence="13">The sequence shown here is derived from an EMBL/GenBank/DDBJ whole genome shotgun (WGS) entry which is preliminary data.</text>
</comment>
<feature type="domain" description="PLA2c" evidence="12">
    <location>
        <begin position="806"/>
        <end position="1336"/>
    </location>
</feature>
<evidence type="ECO:0000256" key="3">
    <source>
        <dbReference type="ARBA" id="ARBA00022729"/>
    </source>
</evidence>
<organism evidence="13 14">
    <name type="scientific">Saitozyma podzolica</name>
    <dbReference type="NCBI Taxonomy" id="1890683"/>
    <lineage>
        <taxon>Eukaryota</taxon>
        <taxon>Fungi</taxon>
        <taxon>Dikarya</taxon>
        <taxon>Basidiomycota</taxon>
        <taxon>Agaricomycotina</taxon>
        <taxon>Tremellomycetes</taxon>
        <taxon>Tremellales</taxon>
        <taxon>Trimorphomycetaceae</taxon>
        <taxon>Saitozyma</taxon>
    </lineage>
</organism>
<dbReference type="GO" id="GO:0046475">
    <property type="term" value="P:glycerophospholipid catabolic process"/>
    <property type="evidence" value="ECO:0007669"/>
    <property type="project" value="TreeGrafter"/>
</dbReference>
<feature type="transmembrane region" description="Helical" evidence="11">
    <location>
        <begin position="264"/>
        <end position="284"/>
    </location>
</feature>
<feature type="transmembrane region" description="Helical" evidence="11">
    <location>
        <begin position="679"/>
        <end position="708"/>
    </location>
</feature>
<dbReference type="InterPro" id="IPR016035">
    <property type="entry name" value="Acyl_Trfase/lysoPLipase"/>
</dbReference>
<feature type="region of interest" description="Disordered" evidence="10">
    <location>
        <begin position="1363"/>
        <end position="1387"/>
    </location>
</feature>
<evidence type="ECO:0000256" key="4">
    <source>
        <dbReference type="ARBA" id="ARBA00022801"/>
    </source>
</evidence>
<dbReference type="InterPro" id="IPR002642">
    <property type="entry name" value="LysoPLipase_cat_dom"/>
</dbReference>
<feature type="transmembrane region" description="Helical" evidence="11">
    <location>
        <begin position="337"/>
        <end position="355"/>
    </location>
</feature>
<keyword evidence="11" id="KW-0472">Membrane</keyword>
<keyword evidence="5 8" id="KW-0442">Lipid degradation</keyword>
<feature type="transmembrane region" description="Helical" evidence="11">
    <location>
        <begin position="1395"/>
        <end position="1415"/>
    </location>
</feature>
<keyword evidence="11" id="KW-1133">Transmembrane helix</keyword>